<dbReference type="SUPFAM" id="SSF81324">
    <property type="entry name" value="Voltage-gated potassium channels"/>
    <property type="match status" value="1"/>
</dbReference>
<keyword evidence="3" id="KW-1185">Reference proteome</keyword>
<accession>A0A557QK12</accession>
<feature type="transmembrane region" description="Helical" evidence="1">
    <location>
        <begin position="96"/>
        <end position="120"/>
    </location>
</feature>
<dbReference type="OrthoDB" id="5567366at2"/>
<evidence type="ECO:0000313" key="3">
    <source>
        <dbReference type="Proteomes" id="UP000319502"/>
    </source>
</evidence>
<keyword evidence="1" id="KW-1133">Transmembrane helix</keyword>
<name>A0A557QK12_9RHOO</name>
<proteinExistence type="predicted"/>
<gene>
    <name evidence="2" type="ORF">FHP91_15775</name>
</gene>
<dbReference type="RefSeq" id="WP_144310489.1">
    <property type="nucleotide sequence ID" value="NZ_VMNK01000015.1"/>
</dbReference>
<evidence type="ECO:0000313" key="2">
    <source>
        <dbReference type="EMBL" id="TVO53248.1"/>
    </source>
</evidence>
<dbReference type="Gene3D" id="3.10.490.10">
    <property type="entry name" value="Gamma-glutamyl cyclotransferase-like"/>
    <property type="match status" value="1"/>
</dbReference>
<comment type="caution">
    <text evidence="2">The sequence shown here is derived from an EMBL/GenBank/DDBJ whole genome shotgun (WGS) entry which is preliminary data.</text>
</comment>
<dbReference type="EMBL" id="VMNK01000015">
    <property type="protein sequence ID" value="TVO53248.1"/>
    <property type="molecule type" value="Genomic_DNA"/>
</dbReference>
<dbReference type="Proteomes" id="UP000319502">
    <property type="component" value="Unassembled WGS sequence"/>
</dbReference>
<keyword evidence="1" id="KW-0812">Transmembrane</keyword>
<keyword evidence="1" id="KW-0472">Membrane</keyword>
<sequence length="507" mass="56331">MTTHHRLRNFFFNLWNEQPLWHFLVVIVSLTATVVFGFALLYHAAGPLDQLSWRNLPGVSDKPFLPCVERAFLEFVTLSGGNTQCVVPVPWLDKAIAAVQILCGLFFFAAIVAFVTAVVLRPKSVFEFKPCLNLHRAEGRYDLIFSVYNASPVTLSQLHVRLIARARIDGTTLRNVVLRDEAPRQPLAEPYIPLRIRAPLDDLGIAVNGVDAQGFVTSASVRSERDPQPLPIEEIYAEIRGVMLGIEQPVQGALRYCLSEKALFHGRHRSVDSDYPYARRKGLFRRLTPPGDIVRAFHLNAPPWATQADKIYVFGFGSLVDPASFSRTIGRDAWLLEDFPLATLKGHKRVWGVAMDNRVSLPGYKHYVRADMPDSVPAVHVCFLDVAPDASQQVVGVLVAVSEEEFARLKQRERNYEAVDVTAAMAHPPLDGRVFTFKGLDEAKARLDAGRAAGTLVINTAYQTQVECAYRTRGKAAFDNYREATEIPDGVALVALKMVRVPEAGGS</sequence>
<feature type="transmembrane region" description="Helical" evidence="1">
    <location>
        <begin position="20"/>
        <end position="45"/>
    </location>
</feature>
<reference evidence="2 3" key="1">
    <citation type="submission" date="2019-07" db="EMBL/GenBank/DDBJ databases">
        <title>The pathways for chlorine oxyanion respiration interact through the shared metabolite chlorate.</title>
        <authorList>
            <person name="Barnum T.P."/>
            <person name="Cheng Y."/>
            <person name="Hill K.A."/>
            <person name="Lucas L.N."/>
            <person name="Carlson H.K."/>
            <person name="Coates J.D."/>
        </authorList>
    </citation>
    <scope>NUCLEOTIDE SEQUENCE [LARGE SCALE GENOMIC DNA]</scope>
    <source>
        <strain evidence="2 3">SFB-3</strain>
    </source>
</reference>
<organism evidence="2 3">
    <name type="scientific">Denitromonas halophila</name>
    <dbReference type="NCBI Taxonomy" id="1629404"/>
    <lineage>
        <taxon>Bacteria</taxon>
        <taxon>Pseudomonadati</taxon>
        <taxon>Pseudomonadota</taxon>
        <taxon>Betaproteobacteria</taxon>
        <taxon>Rhodocyclales</taxon>
        <taxon>Zoogloeaceae</taxon>
        <taxon>Denitromonas</taxon>
    </lineage>
</organism>
<evidence type="ECO:0000256" key="1">
    <source>
        <dbReference type="SAM" id="Phobius"/>
    </source>
</evidence>
<dbReference type="AlphaFoldDB" id="A0A557QK12"/>
<protein>
    <submittedName>
        <fullName evidence="2">Uncharacterized protein</fullName>
    </submittedName>
</protein>
<dbReference type="Gene3D" id="1.10.287.70">
    <property type="match status" value="1"/>
</dbReference>